<gene>
    <name evidence="1" type="ORF">AKO1_012111</name>
</gene>
<evidence type="ECO:0000313" key="1">
    <source>
        <dbReference type="EMBL" id="KAL0486795.1"/>
    </source>
</evidence>
<dbReference type="AlphaFoldDB" id="A0AAW2ZD50"/>
<sequence length="149" mass="17347">MLLYGVALAIDYACLQLFYYLVALMNTSNIDLDYEFNAPKYFDFELESNKQTDESFVNNEEWFRTHHINHEHPNSKYYKQQSESNNIINKKNMESVTNSQPIKNETTVLPNNSNNCNNHLTSPLQFSKLLKSSDVRKKSTSKAKIKLTL</sequence>
<dbReference type="EMBL" id="JAOPGA020001266">
    <property type="protein sequence ID" value="KAL0486795.1"/>
    <property type="molecule type" value="Genomic_DNA"/>
</dbReference>
<dbReference type="Proteomes" id="UP001431209">
    <property type="component" value="Unassembled WGS sequence"/>
</dbReference>
<protein>
    <submittedName>
        <fullName evidence="1">Uncharacterized protein</fullName>
    </submittedName>
</protein>
<evidence type="ECO:0000313" key="2">
    <source>
        <dbReference type="Proteomes" id="UP001431209"/>
    </source>
</evidence>
<proteinExistence type="predicted"/>
<organism evidence="1 2">
    <name type="scientific">Acrasis kona</name>
    <dbReference type="NCBI Taxonomy" id="1008807"/>
    <lineage>
        <taxon>Eukaryota</taxon>
        <taxon>Discoba</taxon>
        <taxon>Heterolobosea</taxon>
        <taxon>Tetramitia</taxon>
        <taxon>Eutetramitia</taxon>
        <taxon>Acrasidae</taxon>
        <taxon>Acrasis</taxon>
    </lineage>
</organism>
<reference evidence="1 2" key="1">
    <citation type="submission" date="2024-03" db="EMBL/GenBank/DDBJ databases">
        <title>The Acrasis kona genome and developmental transcriptomes reveal deep origins of eukaryotic multicellular pathways.</title>
        <authorList>
            <person name="Sheikh S."/>
            <person name="Fu C.-J."/>
            <person name="Brown M.W."/>
            <person name="Baldauf S.L."/>
        </authorList>
    </citation>
    <scope>NUCLEOTIDE SEQUENCE [LARGE SCALE GENOMIC DNA]</scope>
    <source>
        <strain evidence="1 2">ATCC MYA-3509</strain>
    </source>
</reference>
<comment type="caution">
    <text evidence="1">The sequence shown here is derived from an EMBL/GenBank/DDBJ whole genome shotgun (WGS) entry which is preliminary data.</text>
</comment>
<name>A0AAW2ZD50_9EUKA</name>
<keyword evidence="2" id="KW-1185">Reference proteome</keyword>
<accession>A0AAW2ZD50</accession>